<dbReference type="PANTHER" id="PTHR45614">
    <property type="entry name" value="MYB PROTEIN-RELATED"/>
    <property type="match status" value="1"/>
</dbReference>
<evidence type="ECO:0000313" key="3">
    <source>
        <dbReference type="EMBL" id="EHK19411.1"/>
    </source>
</evidence>
<dbReference type="InParanoid" id="G9N0X8"/>
<feature type="domain" description="HTH myb-type" evidence="2">
    <location>
        <begin position="5"/>
        <end position="59"/>
    </location>
</feature>
<dbReference type="Pfam" id="PF00249">
    <property type="entry name" value="Myb_DNA-binding"/>
    <property type="match status" value="1"/>
</dbReference>
<accession>G9N0X8</accession>
<dbReference type="GO" id="GO:0000981">
    <property type="term" value="F:DNA-binding transcription factor activity, RNA polymerase II-specific"/>
    <property type="evidence" value="ECO:0007669"/>
    <property type="project" value="TreeGrafter"/>
</dbReference>
<dbReference type="CDD" id="cd00167">
    <property type="entry name" value="SANT"/>
    <property type="match status" value="3"/>
</dbReference>
<comment type="caution">
    <text evidence="3">The sequence shown here is derived from an EMBL/GenBank/DDBJ whole genome shotgun (WGS) entry which is preliminary data.</text>
</comment>
<dbReference type="RefSeq" id="XP_013953612.1">
    <property type="nucleotide sequence ID" value="XM_014098137.1"/>
</dbReference>
<dbReference type="eggNOG" id="KOG0048">
    <property type="taxonomic scope" value="Eukaryota"/>
</dbReference>
<reference evidence="3 4" key="1">
    <citation type="journal article" date="2011" name="Genome Biol.">
        <title>Comparative genome sequence analysis underscores mycoparasitism as the ancestral life style of Trichoderma.</title>
        <authorList>
            <person name="Kubicek C.P."/>
            <person name="Herrera-Estrella A."/>
            <person name="Seidl-Seiboth V."/>
            <person name="Martinez D.A."/>
            <person name="Druzhinina I.S."/>
            <person name="Thon M."/>
            <person name="Zeilinger S."/>
            <person name="Casas-Flores S."/>
            <person name="Horwitz B.A."/>
            <person name="Mukherjee P.K."/>
            <person name="Mukherjee M."/>
            <person name="Kredics L."/>
            <person name="Alcaraz L.D."/>
            <person name="Aerts A."/>
            <person name="Antal Z."/>
            <person name="Atanasova L."/>
            <person name="Cervantes-Badillo M.G."/>
            <person name="Challacombe J."/>
            <person name="Chertkov O."/>
            <person name="McCluskey K."/>
            <person name="Coulpier F."/>
            <person name="Deshpande N."/>
            <person name="von Doehren H."/>
            <person name="Ebbole D.J."/>
            <person name="Esquivel-Naranjo E.U."/>
            <person name="Fekete E."/>
            <person name="Flipphi M."/>
            <person name="Glaser F."/>
            <person name="Gomez-Rodriguez E.Y."/>
            <person name="Gruber S."/>
            <person name="Han C."/>
            <person name="Henrissat B."/>
            <person name="Hermosa R."/>
            <person name="Hernandez-Onate M."/>
            <person name="Karaffa L."/>
            <person name="Kosti I."/>
            <person name="Le Crom S."/>
            <person name="Lindquist E."/>
            <person name="Lucas S."/>
            <person name="Luebeck M."/>
            <person name="Luebeck P.S."/>
            <person name="Margeot A."/>
            <person name="Metz B."/>
            <person name="Misra M."/>
            <person name="Nevalainen H."/>
            <person name="Omann M."/>
            <person name="Packer N."/>
            <person name="Perrone G."/>
            <person name="Uresti-Rivera E.E."/>
            <person name="Salamov A."/>
            <person name="Schmoll M."/>
            <person name="Seiboth B."/>
            <person name="Shapiro H."/>
            <person name="Sukno S."/>
            <person name="Tamayo-Ramos J.A."/>
            <person name="Tisch D."/>
            <person name="Wiest A."/>
            <person name="Wilkinson H.H."/>
            <person name="Zhang M."/>
            <person name="Coutinho P.M."/>
            <person name="Kenerley C.M."/>
            <person name="Monte E."/>
            <person name="Baker S.E."/>
            <person name="Grigoriev I.V."/>
        </authorList>
    </citation>
    <scope>NUCLEOTIDE SEQUENCE [LARGE SCALE GENOMIC DNA]</scope>
    <source>
        <strain evidence="4">Gv29-8 / FGSC 10586</strain>
    </source>
</reference>
<dbReference type="GO" id="GO:0000978">
    <property type="term" value="F:RNA polymerase II cis-regulatory region sequence-specific DNA binding"/>
    <property type="evidence" value="ECO:0007669"/>
    <property type="project" value="TreeGrafter"/>
</dbReference>
<feature type="domain" description="Myb-like" evidence="1">
    <location>
        <begin position="60"/>
        <end position="110"/>
    </location>
</feature>
<sequence length="323" mass="37445">MSMTAPRRKCGRWTNAEDEILIHKVRAQELIGQPRDWSSIAAIIIGRSNKDCRKRWLRLNGCIKKGEWSSSEDKQLCDAVQQFGSKWVEVSKYLKTRSADQCAARWQNYLNPNIKRHKWSDDEDQRLLYAFRVYGSNWKTIQMHELTDRSLQDIRNRYKSLSRLFSRNSMSPFIFSTTHPDAINQIHDRSPMPPYDMFSLDGPQYTPIDGTMLLNTVPPAPIDYARPPINYTGSESEETLFHENIHGFSRLWSHLDVTADFRSPIESNNQQIHIDQPVAHWVDGTYIYEEMDIKATTSETNGVVTFEGFNKHALDQVWAANTS</sequence>
<dbReference type="Proteomes" id="UP000007115">
    <property type="component" value="Unassembled WGS sequence"/>
</dbReference>
<keyword evidence="4" id="KW-1185">Reference proteome</keyword>
<dbReference type="InterPro" id="IPR009057">
    <property type="entry name" value="Homeodomain-like_sf"/>
</dbReference>
<feature type="domain" description="HTH myb-type" evidence="2">
    <location>
        <begin position="63"/>
        <end position="114"/>
    </location>
</feature>
<protein>
    <recommendedName>
        <fullName evidence="5">Myb transcription factor</fullName>
    </recommendedName>
</protein>
<evidence type="ECO:0000259" key="1">
    <source>
        <dbReference type="PROSITE" id="PS50090"/>
    </source>
</evidence>
<gene>
    <name evidence="3" type="ORF">TRIVIDRAFT_67833</name>
</gene>
<dbReference type="SUPFAM" id="SSF46689">
    <property type="entry name" value="Homeodomain-like"/>
    <property type="match status" value="2"/>
</dbReference>
<dbReference type="VEuPathDB" id="FungiDB:TRIVIDRAFT_67833"/>
<evidence type="ECO:0000259" key="2">
    <source>
        <dbReference type="PROSITE" id="PS51294"/>
    </source>
</evidence>
<evidence type="ECO:0000313" key="4">
    <source>
        <dbReference type="Proteomes" id="UP000007115"/>
    </source>
</evidence>
<dbReference type="Pfam" id="PF13921">
    <property type="entry name" value="Myb_DNA-bind_6"/>
    <property type="match status" value="1"/>
</dbReference>
<dbReference type="OMA" id="YHISSMA"/>
<dbReference type="HOGENOM" id="CLU_860699_0_0_1"/>
<proteinExistence type="predicted"/>
<dbReference type="Gene3D" id="1.10.10.60">
    <property type="entry name" value="Homeodomain-like"/>
    <property type="match status" value="3"/>
</dbReference>
<dbReference type="InterPro" id="IPR001005">
    <property type="entry name" value="SANT/Myb"/>
</dbReference>
<dbReference type="EMBL" id="ABDF02000083">
    <property type="protein sequence ID" value="EHK19411.1"/>
    <property type="molecule type" value="Genomic_DNA"/>
</dbReference>
<dbReference type="AlphaFoldDB" id="G9N0X8"/>
<dbReference type="SMART" id="SM00717">
    <property type="entry name" value="SANT"/>
    <property type="match status" value="3"/>
</dbReference>
<dbReference type="GeneID" id="25797003"/>
<feature type="domain" description="Myb-like" evidence="1">
    <location>
        <begin position="5"/>
        <end position="59"/>
    </location>
</feature>
<organism evidence="3 4">
    <name type="scientific">Hypocrea virens (strain Gv29-8 / FGSC 10586)</name>
    <name type="common">Gliocladium virens</name>
    <name type="synonym">Trichoderma virens</name>
    <dbReference type="NCBI Taxonomy" id="413071"/>
    <lineage>
        <taxon>Eukaryota</taxon>
        <taxon>Fungi</taxon>
        <taxon>Dikarya</taxon>
        <taxon>Ascomycota</taxon>
        <taxon>Pezizomycotina</taxon>
        <taxon>Sordariomycetes</taxon>
        <taxon>Hypocreomycetidae</taxon>
        <taxon>Hypocreales</taxon>
        <taxon>Hypocreaceae</taxon>
        <taxon>Trichoderma</taxon>
    </lineage>
</organism>
<dbReference type="InterPro" id="IPR017930">
    <property type="entry name" value="Myb_dom"/>
</dbReference>
<evidence type="ECO:0008006" key="5">
    <source>
        <dbReference type="Google" id="ProtNLM"/>
    </source>
</evidence>
<dbReference type="OrthoDB" id="2143914at2759"/>
<feature type="domain" description="Myb-like" evidence="1">
    <location>
        <begin position="111"/>
        <end position="162"/>
    </location>
</feature>
<dbReference type="GO" id="GO:0005634">
    <property type="term" value="C:nucleus"/>
    <property type="evidence" value="ECO:0007669"/>
    <property type="project" value="TreeGrafter"/>
</dbReference>
<name>G9N0X8_HYPVG</name>
<dbReference type="PROSITE" id="PS50090">
    <property type="entry name" value="MYB_LIKE"/>
    <property type="match status" value="3"/>
</dbReference>
<dbReference type="STRING" id="413071.G9N0X8"/>
<dbReference type="PROSITE" id="PS51294">
    <property type="entry name" value="HTH_MYB"/>
    <property type="match status" value="2"/>
</dbReference>
<dbReference type="InterPro" id="IPR050560">
    <property type="entry name" value="MYB_TF"/>
</dbReference>